<dbReference type="AlphaFoldDB" id="A0A177TU21"/>
<dbReference type="InterPro" id="IPR029058">
    <property type="entry name" value="AB_hydrolase_fold"/>
</dbReference>
<dbReference type="EMBL" id="LWDD02001741">
    <property type="protein sequence ID" value="KAE8245844.1"/>
    <property type="molecule type" value="Genomic_DNA"/>
</dbReference>
<sequence length="275" mass="29495">SSLPSSASSTASASVCSPKSHKNVHKHQQSLLHHPPVQSSYTDFKGTYETIEGLNTYVTGDASSKKAIVATQDIFGQAPQTKQAADIVAAATGARVYLPDYFHGKPVPQNAYPPDNKEKEELIQNFFSGIASPPKNKEILINFGKTLKSQGATSVGAYGYCWGGKVTVLAAGPDTPFTAVSQIHPAMLSADDASALTVPIASYPSGDEAQDDIDAFQKAVEGNSNKGVKEGSVFHHYKEMFHGWAAARADLEKSENREAFDAVYKELAAFFNKHL</sequence>
<organism evidence="3 4">
    <name type="scientific">Tilletia caries</name>
    <name type="common">wheat bunt fungus</name>
    <dbReference type="NCBI Taxonomy" id="13290"/>
    <lineage>
        <taxon>Eukaryota</taxon>
        <taxon>Fungi</taxon>
        <taxon>Dikarya</taxon>
        <taxon>Basidiomycota</taxon>
        <taxon>Ustilaginomycotina</taxon>
        <taxon>Exobasidiomycetes</taxon>
        <taxon>Tilletiales</taxon>
        <taxon>Tilletiaceae</taxon>
        <taxon>Tilletia</taxon>
    </lineage>
</organism>
<dbReference type="Proteomes" id="UP000077671">
    <property type="component" value="Unassembled WGS sequence"/>
</dbReference>
<feature type="compositionally biased region" description="Basic residues" evidence="1">
    <location>
        <begin position="19"/>
        <end position="28"/>
    </location>
</feature>
<evidence type="ECO:0000313" key="4">
    <source>
        <dbReference type="Proteomes" id="UP000077671"/>
    </source>
</evidence>
<feature type="non-terminal residue" evidence="3">
    <location>
        <position position="1"/>
    </location>
</feature>
<dbReference type="Pfam" id="PF01738">
    <property type="entry name" value="DLH"/>
    <property type="match status" value="1"/>
</dbReference>
<evidence type="ECO:0000256" key="1">
    <source>
        <dbReference type="SAM" id="MobiDB-lite"/>
    </source>
</evidence>
<dbReference type="SUPFAM" id="SSF53474">
    <property type="entry name" value="alpha/beta-Hydrolases"/>
    <property type="match status" value="1"/>
</dbReference>
<protein>
    <recommendedName>
        <fullName evidence="2">Dienelactone hydrolase domain-containing protein</fullName>
    </recommendedName>
</protein>
<evidence type="ECO:0000259" key="2">
    <source>
        <dbReference type="Pfam" id="PF01738"/>
    </source>
</evidence>
<reference evidence="3" key="1">
    <citation type="submission" date="2016-04" db="EMBL/GenBank/DDBJ databases">
        <authorList>
            <person name="Nguyen H.D."/>
            <person name="Kesanakurti P."/>
            <person name="Cullis J."/>
            <person name="Levesque C.A."/>
            <person name="Hambleton S."/>
        </authorList>
    </citation>
    <scope>NUCLEOTIDE SEQUENCE</scope>
    <source>
        <strain evidence="3">DAOMC 238032</strain>
    </source>
</reference>
<gene>
    <name evidence="3" type="ORF">A4X03_0g7401</name>
</gene>
<feature type="domain" description="Dienelactone hydrolase" evidence="2">
    <location>
        <begin position="55"/>
        <end position="274"/>
    </location>
</feature>
<feature type="compositionally biased region" description="Low complexity" evidence="1">
    <location>
        <begin position="1"/>
        <end position="18"/>
    </location>
</feature>
<name>A0A177TU21_9BASI</name>
<dbReference type="GO" id="GO:0016787">
    <property type="term" value="F:hydrolase activity"/>
    <property type="evidence" value="ECO:0007669"/>
    <property type="project" value="InterPro"/>
</dbReference>
<feature type="region of interest" description="Disordered" evidence="1">
    <location>
        <begin position="1"/>
        <end position="38"/>
    </location>
</feature>
<dbReference type="PANTHER" id="PTHR47668:SF1">
    <property type="entry name" value="DIENELACTONE HYDROLASE DOMAIN-CONTAINING PROTEIN-RELATED"/>
    <property type="match status" value="1"/>
</dbReference>
<dbReference type="InterPro" id="IPR002925">
    <property type="entry name" value="Dienelactn_hydro"/>
</dbReference>
<evidence type="ECO:0000313" key="3">
    <source>
        <dbReference type="EMBL" id="KAE8245844.1"/>
    </source>
</evidence>
<dbReference type="Gene3D" id="3.40.50.1820">
    <property type="entry name" value="alpha/beta hydrolase"/>
    <property type="match status" value="1"/>
</dbReference>
<accession>A0A177TU21</accession>
<reference evidence="3" key="2">
    <citation type="journal article" date="2019" name="IMA Fungus">
        <title>Genome sequencing and comparison of five Tilletia species to identify candidate genes for the detection of regulated species infecting wheat.</title>
        <authorList>
            <person name="Nguyen H.D.T."/>
            <person name="Sultana T."/>
            <person name="Kesanakurti P."/>
            <person name="Hambleton S."/>
        </authorList>
    </citation>
    <scope>NUCLEOTIDE SEQUENCE</scope>
    <source>
        <strain evidence="3">DAOMC 238032</strain>
    </source>
</reference>
<proteinExistence type="predicted"/>
<dbReference type="PANTHER" id="PTHR47668">
    <property type="entry name" value="DIENELACTONE HYDROLASE FAMILY PROTEIN (AFU_ORTHOLOGUE AFUA_6G01940)"/>
    <property type="match status" value="1"/>
</dbReference>
<comment type="caution">
    <text evidence="3">The sequence shown here is derived from an EMBL/GenBank/DDBJ whole genome shotgun (WGS) entry which is preliminary data.</text>
</comment>